<feature type="region of interest" description="Disordered" evidence="1">
    <location>
        <begin position="316"/>
        <end position="337"/>
    </location>
</feature>
<sequence length="369" mass="39199">MKWRPPKYVRPGDPLPRLVARCGRVKLGSLSGLKSLPPAWDPHPWDPTPMLAVVRLMGLPDSLHLAHGRLQTQTQQELASRGAAVAAAEPGQPAGGPAALAPVERRQTRQMARLQRQRQQQQRVQSQQLQLDTATPEQVLLMAVDELAAAAAQAAGGNRGGGVGGGGGGAGGHLVMLRGALLPRYDRAWNWKMWMEAAVEHFVRLAMQEHPSQMRRGAGGAPPTAGTLCSAKERCWRLINTRRDHVAALAAGVLLLRCHGTRSAAELAALLSGAAGAGPVQRRGDTASARAITAAVMQKQADGNFTADSVLRSRIFTGPHQGDGSGGGGSSSSNSKATNEEALRQLLVLDHGVRRLWRSVRVPYRAAAD</sequence>
<evidence type="ECO:0000313" key="3">
    <source>
        <dbReference type="Proteomes" id="UP000650467"/>
    </source>
</evidence>
<proteinExistence type="predicted"/>
<accession>A0A835VYP2</accession>
<evidence type="ECO:0000313" key="2">
    <source>
        <dbReference type="EMBL" id="KAG2432805.1"/>
    </source>
</evidence>
<gene>
    <name evidence="2" type="ORF">HXX76_008539</name>
</gene>
<comment type="caution">
    <text evidence="2">The sequence shown here is derived from an EMBL/GenBank/DDBJ whole genome shotgun (WGS) entry which is preliminary data.</text>
</comment>
<organism evidence="2 3">
    <name type="scientific">Chlamydomonas incerta</name>
    <dbReference type="NCBI Taxonomy" id="51695"/>
    <lineage>
        <taxon>Eukaryota</taxon>
        <taxon>Viridiplantae</taxon>
        <taxon>Chlorophyta</taxon>
        <taxon>core chlorophytes</taxon>
        <taxon>Chlorophyceae</taxon>
        <taxon>CS clade</taxon>
        <taxon>Chlamydomonadales</taxon>
        <taxon>Chlamydomonadaceae</taxon>
        <taxon>Chlamydomonas</taxon>
    </lineage>
</organism>
<evidence type="ECO:0000256" key="1">
    <source>
        <dbReference type="SAM" id="MobiDB-lite"/>
    </source>
</evidence>
<reference evidence="2" key="1">
    <citation type="journal article" date="2020" name="bioRxiv">
        <title>Comparative genomics of Chlamydomonas.</title>
        <authorList>
            <person name="Craig R.J."/>
            <person name="Hasan A.R."/>
            <person name="Ness R.W."/>
            <person name="Keightley P.D."/>
        </authorList>
    </citation>
    <scope>NUCLEOTIDE SEQUENCE</scope>
    <source>
        <strain evidence="2">SAG 7.73</strain>
    </source>
</reference>
<name>A0A835VYP2_CHLIN</name>
<protein>
    <submittedName>
        <fullName evidence="2">Uncharacterized protein</fullName>
    </submittedName>
</protein>
<dbReference type="Proteomes" id="UP000650467">
    <property type="component" value="Unassembled WGS sequence"/>
</dbReference>
<feature type="compositionally biased region" description="Gly residues" evidence="1">
    <location>
        <begin position="321"/>
        <end position="330"/>
    </location>
</feature>
<keyword evidence="3" id="KW-1185">Reference proteome</keyword>
<dbReference type="AlphaFoldDB" id="A0A835VYP2"/>
<dbReference type="EMBL" id="JAEHOC010000020">
    <property type="protein sequence ID" value="KAG2432805.1"/>
    <property type="molecule type" value="Genomic_DNA"/>
</dbReference>